<reference evidence="2 4" key="2">
    <citation type="submission" date="2021-01" db="EMBL/GenBank/DDBJ databases">
        <title>FDA dAtabase for Regulatory Grade micrObial Sequences (FDA-ARGOS): Supporting development and validation of Infectious Disease Dx tests.</title>
        <authorList>
            <person name="Blissenbach B."/>
            <person name="Krut O."/>
            <person name="Tallon L."/>
            <person name="Sadzewicz L."/>
            <person name="Zhao X."/>
            <person name="Boylan J."/>
            <person name="Ott S."/>
            <person name="Bowen H."/>
            <person name="Vavikolanu K."/>
            <person name="Mehta A."/>
            <person name="Aluvathingal J."/>
            <person name="Nadendla S."/>
            <person name="Yan Y."/>
            <person name="Sichtig H."/>
        </authorList>
    </citation>
    <scope>NUCLEOTIDE SEQUENCE [LARGE SCALE GENOMIC DNA]</scope>
    <source>
        <strain evidence="2 4">FDAARGOS_1081</strain>
    </source>
</reference>
<protein>
    <submittedName>
        <fullName evidence="1">AAA family ATPase</fullName>
    </submittedName>
</protein>
<dbReference type="Gene3D" id="3.40.50.300">
    <property type="entry name" value="P-loop containing nucleotide triphosphate hydrolases"/>
    <property type="match status" value="1"/>
</dbReference>
<reference evidence="1 3" key="1">
    <citation type="submission" date="2018-11" db="EMBL/GenBank/DDBJ databases">
        <title>The first complete genome of Serratia liquefaciens isolated from metalophyte plant revel distinctness adaptive mechanisms in an extreme habitat.</title>
        <authorList>
            <person name="Caneschi W.L."/>
            <person name="Sanchez A.B."/>
            <person name="Felestrino E.B."/>
            <person name="Assis R.A.B."/>
            <person name="Lemes C.G.C."/>
            <person name="Cordeiro I.F."/>
            <person name="Fonseca N.P."/>
            <person name="Villa M."/>
            <person name="Vieira I.T."/>
            <person name="Moraes L.A."/>
            <person name="Kamino L.H.Y."/>
            <person name="do Carmo F."/>
            <person name="Garcia C.M."/>
            <person name="Almeida N.F."/>
            <person name="Silva R.S."/>
            <person name="Ferro J.A."/>
            <person name="Ferro M.I.T."/>
            <person name="Varani A.M."/>
            <person name="Ferreira R.M."/>
            <person name="dos Santos V.L."/>
            <person name="Silva U.C."/>
            <person name="Setubal J.C."/>
            <person name="Moreira L.M."/>
        </authorList>
    </citation>
    <scope>NUCLEOTIDE SEQUENCE [LARGE SCALE GENOMIC DNA]</scope>
    <source>
        <strain evidence="1 3">FG3</strain>
    </source>
</reference>
<organism evidence="1 3">
    <name type="scientific">Serratia liquefaciens</name>
    <dbReference type="NCBI Taxonomy" id="614"/>
    <lineage>
        <taxon>Bacteria</taxon>
        <taxon>Pseudomonadati</taxon>
        <taxon>Pseudomonadota</taxon>
        <taxon>Gammaproteobacteria</taxon>
        <taxon>Enterobacterales</taxon>
        <taxon>Yersiniaceae</taxon>
        <taxon>Serratia</taxon>
    </lineage>
</organism>
<evidence type="ECO:0000313" key="3">
    <source>
        <dbReference type="Proteomes" id="UP000317572"/>
    </source>
</evidence>
<dbReference type="EMBL" id="CP033893">
    <property type="protein sequence ID" value="QDL30824.1"/>
    <property type="molecule type" value="Genomic_DNA"/>
</dbReference>
<dbReference type="Proteomes" id="UP000595237">
    <property type="component" value="Chromosome"/>
</dbReference>
<keyword evidence="4" id="KW-1185">Reference proteome</keyword>
<name>A0A515CRM3_SERLI</name>
<accession>A0A515CRM3</accession>
<dbReference type="Proteomes" id="UP000317572">
    <property type="component" value="Chromosome"/>
</dbReference>
<dbReference type="AlphaFoldDB" id="A0A515CRM3"/>
<evidence type="ECO:0000313" key="1">
    <source>
        <dbReference type="EMBL" id="QDL30824.1"/>
    </source>
</evidence>
<dbReference type="PANTHER" id="PTHR37807:SF3">
    <property type="entry name" value="OS07G0160300 PROTEIN"/>
    <property type="match status" value="1"/>
</dbReference>
<dbReference type="SUPFAM" id="SSF52540">
    <property type="entry name" value="P-loop containing nucleoside triphosphate hydrolases"/>
    <property type="match status" value="1"/>
</dbReference>
<evidence type="ECO:0000313" key="2">
    <source>
        <dbReference type="EMBL" id="QQU56420.1"/>
    </source>
</evidence>
<sequence length="174" mass="18677">MAGTTMLIVLSGLPGSGKTTLARALARALPAMHLRIDTLEQAIRNSGSLADDVGPAGYFAAYGVAEDNLRLGHWVIADSVNPLPVTREAWHNVAQRAGVACIDFEVVCSDSAEHRRRVETRDGDVAGLRLPNWHSVTRHDYLPWHTPVARIDTAGQPVEASVAQLLSLINAVGN</sequence>
<proteinExistence type="predicted"/>
<evidence type="ECO:0000313" key="4">
    <source>
        <dbReference type="Proteomes" id="UP000595237"/>
    </source>
</evidence>
<gene>
    <name evidence="1" type="ORF">EGO53_03035</name>
    <name evidence="2" type="ORF">I6I38_05270</name>
</gene>
<dbReference type="Pfam" id="PF13671">
    <property type="entry name" value="AAA_33"/>
    <property type="match status" value="1"/>
</dbReference>
<dbReference type="InterPro" id="IPR027417">
    <property type="entry name" value="P-loop_NTPase"/>
</dbReference>
<dbReference type="PANTHER" id="PTHR37807">
    <property type="entry name" value="OS07G0160300 PROTEIN"/>
    <property type="match status" value="1"/>
</dbReference>
<dbReference type="RefSeq" id="WP_115058291.1">
    <property type="nucleotide sequence ID" value="NZ_CAMFJW010000005.1"/>
</dbReference>
<dbReference type="EMBL" id="CP068148">
    <property type="protein sequence ID" value="QQU56420.1"/>
    <property type="molecule type" value="Genomic_DNA"/>
</dbReference>